<dbReference type="GO" id="GO:0042734">
    <property type="term" value="C:presynaptic membrane"/>
    <property type="evidence" value="ECO:0007669"/>
    <property type="project" value="UniProtKB-SubCell"/>
</dbReference>
<dbReference type="GO" id="GO:0030672">
    <property type="term" value="C:synaptic vesicle membrane"/>
    <property type="evidence" value="ECO:0007669"/>
    <property type="project" value="UniProtKB-SubCell"/>
</dbReference>
<evidence type="ECO:0000256" key="3">
    <source>
        <dbReference type="ARBA" id="ARBA00016120"/>
    </source>
</evidence>
<dbReference type="AlphaFoldDB" id="A0AAV2QM81"/>
<dbReference type="InterPro" id="IPR019365">
    <property type="entry name" value="TVP18/Ca-channel_flower"/>
</dbReference>
<keyword evidence="4" id="KW-0109">Calcium transport</keyword>
<evidence type="ECO:0000256" key="4">
    <source>
        <dbReference type="ARBA" id="ARBA00022568"/>
    </source>
</evidence>
<protein>
    <recommendedName>
        <fullName evidence="3">Calcium channel flower</fullName>
    </recommendedName>
</protein>
<comment type="subunit">
    <text evidence="13">Homomultimer. Associates with the dally/ magu complex.</text>
</comment>
<dbReference type="Pfam" id="PF10233">
    <property type="entry name" value="Cg6151-P"/>
    <property type="match status" value="1"/>
</dbReference>
<keyword evidence="7 14" id="KW-1133">Transmembrane helix</keyword>
<comment type="subcellular location">
    <subcellularLocation>
        <location evidence="1">Cytoplasmic vesicle</location>
        <location evidence="1">Secretory vesicle</location>
        <location evidence="1">Synaptic vesicle membrane</location>
        <topology evidence="1">Multi-pass membrane protein</topology>
    </subcellularLocation>
    <subcellularLocation>
        <location evidence="12">Presynaptic cell membrane</location>
    </subcellularLocation>
</comment>
<evidence type="ECO:0000256" key="6">
    <source>
        <dbReference type="ARBA" id="ARBA00022692"/>
    </source>
</evidence>
<keyword evidence="10" id="KW-0407">Ion channel</keyword>
<evidence type="ECO:0000256" key="9">
    <source>
        <dbReference type="ARBA" id="ARBA00023273"/>
    </source>
</evidence>
<evidence type="ECO:0000256" key="10">
    <source>
        <dbReference type="ARBA" id="ARBA00023303"/>
    </source>
</evidence>
<dbReference type="GO" id="GO:0005262">
    <property type="term" value="F:calcium channel activity"/>
    <property type="evidence" value="ECO:0007669"/>
    <property type="project" value="UniProtKB-KW"/>
</dbReference>
<keyword evidence="6 14" id="KW-0812">Transmembrane</keyword>
<evidence type="ECO:0000256" key="1">
    <source>
        <dbReference type="ARBA" id="ARBA00004644"/>
    </source>
</evidence>
<keyword evidence="4" id="KW-0813">Transport</keyword>
<reference evidence="15 16" key="1">
    <citation type="submission" date="2024-05" db="EMBL/GenBank/DDBJ databases">
        <authorList>
            <person name="Wallberg A."/>
        </authorList>
    </citation>
    <scope>NUCLEOTIDE SEQUENCE [LARGE SCALE GENOMIC DNA]</scope>
</reference>
<evidence type="ECO:0000256" key="14">
    <source>
        <dbReference type="SAM" id="Phobius"/>
    </source>
</evidence>
<organism evidence="15 16">
    <name type="scientific">Meganyctiphanes norvegica</name>
    <name type="common">Northern krill</name>
    <name type="synonym">Thysanopoda norvegica</name>
    <dbReference type="NCBI Taxonomy" id="48144"/>
    <lineage>
        <taxon>Eukaryota</taxon>
        <taxon>Metazoa</taxon>
        <taxon>Ecdysozoa</taxon>
        <taxon>Arthropoda</taxon>
        <taxon>Crustacea</taxon>
        <taxon>Multicrustacea</taxon>
        <taxon>Malacostraca</taxon>
        <taxon>Eumalacostraca</taxon>
        <taxon>Eucarida</taxon>
        <taxon>Euphausiacea</taxon>
        <taxon>Euphausiidae</taxon>
        <taxon>Meganyctiphanes</taxon>
    </lineage>
</organism>
<evidence type="ECO:0000256" key="5">
    <source>
        <dbReference type="ARBA" id="ARBA00022673"/>
    </source>
</evidence>
<evidence type="ECO:0000256" key="12">
    <source>
        <dbReference type="ARBA" id="ARBA00034111"/>
    </source>
</evidence>
<evidence type="ECO:0000313" key="16">
    <source>
        <dbReference type="Proteomes" id="UP001497623"/>
    </source>
</evidence>
<evidence type="ECO:0000256" key="2">
    <source>
        <dbReference type="ARBA" id="ARBA00010023"/>
    </source>
</evidence>
<keyword evidence="4" id="KW-0106">Calcium</keyword>
<evidence type="ECO:0000256" key="13">
    <source>
        <dbReference type="ARBA" id="ARBA00046506"/>
    </source>
</evidence>
<keyword evidence="4" id="KW-0406">Ion transport</keyword>
<comment type="similarity">
    <text evidence="2">Belongs to the calcium channel flower family.</text>
</comment>
<proteinExistence type="inferred from homology"/>
<keyword evidence="9" id="KW-0966">Cell projection</keyword>
<evidence type="ECO:0000313" key="15">
    <source>
        <dbReference type="EMBL" id="CAL4087867.1"/>
    </source>
</evidence>
<dbReference type="PANTHER" id="PTHR13314:SF2">
    <property type="entry name" value="CALCIUM CHANNEL FLOWER HOMOLOG"/>
    <property type="match status" value="1"/>
</dbReference>
<evidence type="ECO:0000256" key="8">
    <source>
        <dbReference type="ARBA" id="ARBA00023136"/>
    </source>
</evidence>
<dbReference type="EMBL" id="CAXKWB010007592">
    <property type="protein sequence ID" value="CAL4087867.1"/>
    <property type="molecule type" value="Genomic_DNA"/>
</dbReference>
<dbReference type="SMART" id="SM01077">
    <property type="entry name" value="Cg6151-P"/>
    <property type="match status" value="1"/>
</dbReference>
<dbReference type="Proteomes" id="UP001497623">
    <property type="component" value="Unassembled WGS sequence"/>
</dbReference>
<feature type="transmembrane region" description="Helical" evidence="14">
    <location>
        <begin position="48"/>
        <end position="66"/>
    </location>
</feature>
<feature type="transmembrane region" description="Helical" evidence="14">
    <location>
        <begin position="102"/>
        <end position="117"/>
    </location>
</feature>
<accession>A0AAV2QM81</accession>
<keyword evidence="5" id="KW-0107">Calcium channel</keyword>
<gene>
    <name evidence="15" type="ORF">MNOR_LOCUS13335</name>
</gene>
<evidence type="ECO:0000256" key="11">
    <source>
        <dbReference type="ARBA" id="ARBA00023329"/>
    </source>
</evidence>
<dbReference type="PANTHER" id="PTHR13314">
    <property type="entry name" value="CALCIUM CHANNEL FLOWER HOMOLOG"/>
    <property type="match status" value="1"/>
</dbReference>
<evidence type="ECO:0000256" key="7">
    <source>
        <dbReference type="ARBA" id="ARBA00022989"/>
    </source>
</evidence>
<name>A0AAV2QM81_MEGNR</name>
<dbReference type="GO" id="GO:0016192">
    <property type="term" value="P:vesicle-mediated transport"/>
    <property type="evidence" value="ECO:0007669"/>
    <property type="project" value="TreeGrafter"/>
</dbReference>
<keyword evidence="8 14" id="KW-0472">Membrane</keyword>
<keyword evidence="16" id="KW-1185">Reference proteome</keyword>
<sequence length="136" mass="14433">MSAPGAPQDDMPRWVRYCARGVGCGGGIIAMVLGVFTCIGFSPICIVAGIWQVLAGVIVVSAEAYSQWVDQKPNWQKGAMYVVISLPAFIMCSSVSTLFGSSLIFLCGVLYVMMALVKKCSNEDKLATAPEAGRST</sequence>
<keyword evidence="11" id="KW-0968">Cytoplasmic vesicle</keyword>
<comment type="caution">
    <text evidence="15">The sequence shown here is derived from an EMBL/GenBank/DDBJ whole genome shotgun (WGS) entry which is preliminary data.</text>
</comment>
<feature type="transmembrane region" description="Helical" evidence="14">
    <location>
        <begin position="21"/>
        <end position="42"/>
    </location>
</feature>